<keyword evidence="1" id="KW-0812">Transmembrane</keyword>
<keyword evidence="3" id="KW-1185">Reference proteome</keyword>
<organism evidence="2 3">
    <name type="scientific">Aldrovandia affinis</name>
    <dbReference type="NCBI Taxonomy" id="143900"/>
    <lineage>
        <taxon>Eukaryota</taxon>
        <taxon>Metazoa</taxon>
        <taxon>Chordata</taxon>
        <taxon>Craniata</taxon>
        <taxon>Vertebrata</taxon>
        <taxon>Euteleostomi</taxon>
        <taxon>Actinopterygii</taxon>
        <taxon>Neopterygii</taxon>
        <taxon>Teleostei</taxon>
        <taxon>Notacanthiformes</taxon>
        <taxon>Halosauridae</taxon>
        <taxon>Aldrovandia</taxon>
    </lineage>
</organism>
<name>A0AAD7RLV4_9TELE</name>
<accession>A0AAD7RLV4</accession>
<proteinExistence type="predicted"/>
<evidence type="ECO:0000256" key="1">
    <source>
        <dbReference type="SAM" id="Phobius"/>
    </source>
</evidence>
<evidence type="ECO:0000313" key="3">
    <source>
        <dbReference type="Proteomes" id="UP001221898"/>
    </source>
</evidence>
<reference evidence="2" key="1">
    <citation type="journal article" date="2023" name="Science">
        <title>Genome structures resolve the early diversification of teleost fishes.</title>
        <authorList>
            <person name="Parey E."/>
            <person name="Louis A."/>
            <person name="Montfort J."/>
            <person name="Bouchez O."/>
            <person name="Roques C."/>
            <person name="Iampietro C."/>
            <person name="Lluch J."/>
            <person name="Castinel A."/>
            <person name="Donnadieu C."/>
            <person name="Desvignes T."/>
            <person name="Floi Bucao C."/>
            <person name="Jouanno E."/>
            <person name="Wen M."/>
            <person name="Mejri S."/>
            <person name="Dirks R."/>
            <person name="Jansen H."/>
            <person name="Henkel C."/>
            <person name="Chen W.J."/>
            <person name="Zahm M."/>
            <person name="Cabau C."/>
            <person name="Klopp C."/>
            <person name="Thompson A.W."/>
            <person name="Robinson-Rechavi M."/>
            <person name="Braasch I."/>
            <person name="Lecointre G."/>
            <person name="Bobe J."/>
            <person name="Postlethwait J.H."/>
            <person name="Berthelot C."/>
            <person name="Roest Crollius H."/>
            <person name="Guiguen Y."/>
        </authorList>
    </citation>
    <scope>NUCLEOTIDE SEQUENCE</scope>
    <source>
        <strain evidence="2">NC1722</strain>
    </source>
</reference>
<sequence>MRTYRKVPSDRCEGGFTPLRRERTISNSCGSSSRVTAAESNGPQSTVLVMVVSVSVMVVALAVAGLFMLRRMLRANRTPAYRFSALQLQEEEQCIPVGPSTVAVRNGGGYHSDSDEDLIDESVASVRCSSVPRLHPAE</sequence>
<protein>
    <submittedName>
        <fullName evidence="2">Uncharacterized protein</fullName>
    </submittedName>
</protein>
<keyword evidence="1" id="KW-0472">Membrane</keyword>
<feature type="transmembrane region" description="Helical" evidence="1">
    <location>
        <begin position="47"/>
        <end position="69"/>
    </location>
</feature>
<evidence type="ECO:0000313" key="2">
    <source>
        <dbReference type="EMBL" id="KAJ8386678.1"/>
    </source>
</evidence>
<comment type="caution">
    <text evidence="2">The sequence shown here is derived from an EMBL/GenBank/DDBJ whole genome shotgun (WGS) entry which is preliminary data.</text>
</comment>
<dbReference type="Proteomes" id="UP001221898">
    <property type="component" value="Unassembled WGS sequence"/>
</dbReference>
<keyword evidence="1" id="KW-1133">Transmembrane helix</keyword>
<gene>
    <name evidence="2" type="ORF">AAFF_G00167940</name>
</gene>
<dbReference type="EMBL" id="JAINUG010000224">
    <property type="protein sequence ID" value="KAJ8386678.1"/>
    <property type="molecule type" value="Genomic_DNA"/>
</dbReference>
<dbReference type="AlphaFoldDB" id="A0AAD7RLV4"/>